<dbReference type="CTD" id="20203387"/>
<protein>
    <submittedName>
        <fullName evidence="2 3">Uncharacterized protein</fullName>
    </submittedName>
</protein>
<dbReference type="EMBL" id="KB096275">
    <property type="protein sequence ID" value="ESO06839.1"/>
    <property type="molecule type" value="Genomic_DNA"/>
</dbReference>
<evidence type="ECO:0000313" key="4">
    <source>
        <dbReference type="Proteomes" id="UP000015101"/>
    </source>
</evidence>
<dbReference type="HOGENOM" id="CLU_1534218_0_0_1"/>
<name>T1F3I8_HELRO</name>
<keyword evidence="4" id="KW-1185">Reference proteome</keyword>
<reference evidence="3" key="3">
    <citation type="submission" date="2015-06" db="UniProtKB">
        <authorList>
            <consortium name="EnsemblMetazoa"/>
        </authorList>
    </citation>
    <scope>IDENTIFICATION</scope>
</reference>
<dbReference type="EMBL" id="AMQM01003696">
    <property type="status" value="NOT_ANNOTATED_CDS"/>
    <property type="molecule type" value="Genomic_DNA"/>
</dbReference>
<evidence type="ECO:0000313" key="3">
    <source>
        <dbReference type="EnsemblMetazoa" id="HelroP170859"/>
    </source>
</evidence>
<dbReference type="EnsemblMetazoa" id="HelroT170859">
    <property type="protein sequence ID" value="HelroP170859"/>
    <property type="gene ID" value="HelroG170859"/>
</dbReference>
<dbReference type="InParanoid" id="T1F3I8"/>
<feature type="region of interest" description="Disordered" evidence="1">
    <location>
        <begin position="1"/>
        <end position="36"/>
    </location>
</feature>
<dbReference type="AlphaFoldDB" id="T1F3I8"/>
<reference evidence="4" key="1">
    <citation type="submission" date="2012-12" db="EMBL/GenBank/DDBJ databases">
        <authorList>
            <person name="Hellsten U."/>
            <person name="Grimwood J."/>
            <person name="Chapman J.A."/>
            <person name="Shapiro H."/>
            <person name="Aerts A."/>
            <person name="Otillar R.P."/>
            <person name="Terry A.Y."/>
            <person name="Boore J.L."/>
            <person name="Simakov O."/>
            <person name="Marletaz F."/>
            <person name="Cho S.-J."/>
            <person name="Edsinger-Gonzales E."/>
            <person name="Havlak P."/>
            <person name="Kuo D.-H."/>
            <person name="Larsson T."/>
            <person name="Lv J."/>
            <person name="Arendt D."/>
            <person name="Savage R."/>
            <person name="Osoegawa K."/>
            <person name="de Jong P."/>
            <person name="Lindberg D.R."/>
            <person name="Seaver E.C."/>
            <person name="Weisblat D.A."/>
            <person name="Putnam N.H."/>
            <person name="Grigoriev I.V."/>
            <person name="Rokhsar D.S."/>
        </authorList>
    </citation>
    <scope>NUCLEOTIDE SEQUENCE</scope>
</reference>
<proteinExistence type="predicted"/>
<dbReference type="KEGG" id="hro:HELRODRAFT_170859"/>
<feature type="compositionally biased region" description="Low complexity" evidence="1">
    <location>
        <begin position="8"/>
        <end position="17"/>
    </location>
</feature>
<evidence type="ECO:0000313" key="2">
    <source>
        <dbReference type="EMBL" id="ESO06839.1"/>
    </source>
</evidence>
<dbReference type="Proteomes" id="UP000015101">
    <property type="component" value="Unassembled WGS sequence"/>
</dbReference>
<dbReference type="GeneID" id="20203387"/>
<evidence type="ECO:0000256" key="1">
    <source>
        <dbReference type="SAM" id="MobiDB-lite"/>
    </source>
</evidence>
<organism evidence="3 4">
    <name type="scientific">Helobdella robusta</name>
    <name type="common">Californian leech</name>
    <dbReference type="NCBI Taxonomy" id="6412"/>
    <lineage>
        <taxon>Eukaryota</taxon>
        <taxon>Metazoa</taxon>
        <taxon>Spiralia</taxon>
        <taxon>Lophotrochozoa</taxon>
        <taxon>Annelida</taxon>
        <taxon>Clitellata</taxon>
        <taxon>Hirudinea</taxon>
        <taxon>Rhynchobdellida</taxon>
        <taxon>Glossiphoniidae</taxon>
        <taxon>Helobdella</taxon>
    </lineage>
</organism>
<sequence length="175" mass="19824">MFHNFEYNKTNNNSSSSHKNDSNDNKIDTSTDNGHLTISIKGTTKNSISIGWTLKLRHNDSQPITYSNLSISYQAVGSYVKQDVDLLDNQQQRNNVINNVINSNSVINNINNYDIKSLHENTLYEICFLVEVSTFPNASSTINWHQSMPRRLHGRQSNQLSESVEAAVVFMTTLL</sequence>
<reference evidence="2 4" key="2">
    <citation type="journal article" date="2013" name="Nature">
        <title>Insights into bilaterian evolution from three spiralian genomes.</title>
        <authorList>
            <person name="Simakov O."/>
            <person name="Marletaz F."/>
            <person name="Cho S.J."/>
            <person name="Edsinger-Gonzales E."/>
            <person name="Havlak P."/>
            <person name="Hellsten U."/>
            <person name="Kuo D.H."/>
            <person name="Larsson T."/>
            <person name="Lv J."/>
            <person name="Arendt D."/>
            <person name="Savage R."/>
            <person name="Osoegawa K."/>
            <person name="de Jong P."/>
            <person name="Grimwood J."/>
            <person name="Chapman J.A."/>
            <person name="Shapiro H."/>
            <person name="Aerts A."/>
            <person name="Otillar R.P."/>
            <person name="Terry A.Y."/>
            <person name="Boore J.L."/>
            <person name="Grigoriev I.V."/>
            <person name="Lindberg D.R."/>
            <person name="Seaver E.C."/>
            <person name="Weisblat D.A."/>
            <person name="Putnam N.H."/>
            <person name="Rokhsar D.S."/>
        </authorList>
    </citation>
    <scope>NUCLEOTIDE SEQUENCE</scope>
</reference>
<gene>
    <name evidence="3" type="primary">20203387</name>
    <name evidence="2" type="ORF">HELRODRAFT_170859</name>
</gene>
<dbReference type="RefSeq" id="XP_009014935.1">
    <property type="nucleotide sequence ID" value="XM_009016687.1"/>
</dbReference>
<feature type="compositionally biased region" description="Basic and acidic residues" evidence="1">
    <location>
        <begin position="18"/>
        <end position="29"/>
    </location>
</feature>
<accession>T1F3I8</accession>